<dbReference type="OrthoDB" id="6382410at2"/>
<gene>
    <name evidence="4" type="ORF">FNU79_11355</name>
</gene>
<dbReference type="InterPro" id="IPR050832">
    <property type="entry name" value="Bact_Acetyltransf"/>
</dbReference>
<protein>
    <submittedName>
        <fullName evidence="4">GNAT family N-acetyltransferase</fullName>
    </submittedName>
</protein>
<evidence type="ECO:0000256" key="1">
    <source>
        <dbReference type="ARBA" id="ARBA00022679"/>
    </source>
</evidence>
<dbReference type="InterPro" id="IPR016181">
    <property type="entry name" value="Acyl_CoA_acyltransferase"/>
</dbReference>
<sequence length="163" mass="17973">MLGWTVRPAQLTELPLCAGILEAAARDLQARGEALWPHSAMTVERLAAQYPPAGFRLGWLGGQAAATMVLLAADPDFWPDAPEGEALYLHKLGVPPEFQGQGLARRMLEAAVSEAKAEGCTFLRLDTTWNRPKLRAIYERFGFEVRGRKVVHGYDVALYELPV</sequence>
<dbReference type="Gene3D" id="3.40.630.30">
    <property type="match status" value="1"/>
</dbReference>
<dbReference type="PANTHER" id="PTHR43877">
    <property type="entry name" value="AMINOALKYLPHOSPHONATE N-ACETYLTRANSFERASE-RELATED-RELATED"/>
    <property type="match status" value="1"/>
</dbReference>
<dbReference type="InterPro" id="IPR000182">
    <property type="entry name" value="GNAT_dom"/>
</dbReference>
<name>A0A553UUF0_9DEIO</name>
<dbReference type="Proteomes" id="UP000316092">
    <property type="component" value="Unassembled WGS sequence"/>
</dbReference>
<dbReference type="CDD" id="cd04301">
    <property type="entry name" value="NAT_SF"/>
    <property type="match status" value="1"/>
</dbReference>
<accession>A0A553UUF0</accession>
<feature type="domain" description="N-acetyltransferase" evidence="3">
    <location>
        <begin position="4"/>
        <end position="163"/>
    </location>
</feature>
<dbReference type="Pfam" id="PF00583">
    <property type="entry name" value="Acetyltransf_1"/>
    <property type="match status" value="1"/>
</dbReference>
<dbReference type="PROSITE" id="PS51186">
    <property type="entry name" value="GNAT"/>
    <property type="match status" value="1"/>
</dbReference>
<keyword evidence="1 4" id="KW-0808">Transferase</keyword>
<dbReference type="RefSeq" id="WP_143720960.1">
    <property type="nucleotide sequence ID" value="NZ_VKDB01000012.1"/>
</dbReference>
<evidence type="ECO:0000259" key="3">
    <source>
        <dbReference type="PROSITE" id="PS51186"/>
    </source>
</evidence>
<comment type="caution">
    <text evidence="4">The sequence shown here is derived from an EMBL/GenBank/DDBJ whole genome shotgun (WGS) entry which is preliminary data.</text>
</comment>
<evidence type="ECO:0000313" key="5">
    <source>
        <dbReference type="Proteomes" id="UP000316092"/>
    </source>
</evidence>
<organism evidence="4 5">
    <name type="scientific">Deinococcus detaillensis</name>
    <dbReference type="NCBI Taxonomy" id="2592048"/>
    <lineage>
        <taxon>Bacteria</taxon>
        <taxon>Thermotogati</taxon>
        <taxon>Deinococcota</taxon>
        <taxon>Deinococci</taxon>
        <taxon>Deinococcales</taxon>
        <taxon>Deinococcaceae</taxon>
        <taxon>Deinococcus</taxon>
    </lineage>
</organism>
<dbReference type="GO" id="GO:0016747">
    <property type="term" value="F:acyltransferase activity, transferring groups other than amino-acyl groups"/>
    <property type="evidence" value="ECO:0007669"/>
    <property type="project" value="InterPro"/>
</dbReference>
<reference evidence="4 5" key="1">
    <citation type="submission" date="2019-07" db="EMBL/GenBank/DDBJ databases">
        <title>Deinococcus detaillus sp. nov., isolated from humus soil in Antarctica.</title>
        <authorList>
            <person name="Zhang K."/>
        </authorList>
    </citation>
    <scope>NUCLEOTIDE SEQUENCE [LARGE SCALE GENOMIC DNA]</scope>
    <source>
        <strain evidence="4 5">H1</strain>
    </source>
</reference>
<evidence type="ECO:0000256" key="2">
    <source>
        <dbReference type="ARBA" id="ARBA00023315"/>
    </source>
</evidence>
<dbReference type="AlphaFoldDB" id="A0A553UUF0"/>
<evidence type="ECO:0000313" key="4">
    <source>
        <dbReference type="EMBL" id="TSA83823.1"/>
    </source>
</evidence>
<keyword evidence="5" id="KW-1185">Reference proteome</keyword>
<dbReference type="EMBL" id="VKDB01000012">
    <property type="protein sequence ID" value="TSA83823.1"/>
    <property type="molecule type" value="Genomic_DNA"/>
</dbReference>
<dbReference type="SUPFAM" id="SSF55729">
    <property type="entry name" value="Acyl-CoA N-acyltransferases (Nat)"/>
    <property type="match status" value="1"/>
</dbReference>
<keyword evidence="2" id="KW-0012">Acyltransferase</keyword>
<proteinExistence type="predicted"/>